<dbReference type="EMBL" id="CM056784">
    <property type="protein sequence ID" value="KAJ8724583.1"/>
    <property type="molecule type" value="Genomic_DNA"/>
</dbReference>
<reference evidence="1" key="1">
    <citation type="submission" date="2023-03" db="EMBL/GenBank/DDBJ databases">
        <title>Chromosome-level genomes of two armyworms, Mythimna separata and Mythimna loreyi, provide insights into the biosynthesis and reception of sex pheromones.</title>
        <authorList>
            <person name="Zhao H."/>
        </authorList>
    </citation>
    <scope>NUCLEOTIDE SEQUENCE</scope>
    <source>
        <strain evidence="1">BeijingLab</strain>
    </source>
</reference>
<name>A0ACC2QSF6_9NEOP</name>
<evidence type="ECO:0000313" key="2">
    <source>
        <dbReference type="Proteomes" id="UP001231649"/>
    </source>
</evidence>
<evidence type="ECO:0000313" key="1">
    <source>
        <dbReference type="EMBL" id="KAJ8724583.1"/>
    </source>
</evidence>
<keyword evidence="2" id="KW-1185">Reference proteome</keyword>
<proteinExistence type="predicted"/>
<gene>
    <name evidence="1" type="ORF">PYW08_016057</name>
</gene>
<dbReference type="Proteomes" id="UP001231649">
    <property type="component" value="Chromosome 8"/>
</dbReference>
<sequence length="442" mass="48661">MNRNLNQTKNDEKMESDARSESDAASKRSSEGSEEEEVEVSGENLRLYRKRGISGDGTSSEEESASARKIPTSSRGGGAGRGKGRGLTPQESAQRAYRLTAEGRHPGMSSSGADPPRSPGSKSDVVADPVEESRKRLGELVVEALTAMTRKREKGSKKRGIATYATSIQEAIDATCELSLNKLRAELSGDPNPGPRVEAPKEGCLQGQGPQQLQPQSEPENQLLVLVRQELAAFRQQQQQQQEQFQLRMQHQLSVLEVTSRKSTIMDRKSTKTSSMGTTAVTKVFALLLVICLVECATEQRINNRGSKASTLLEKVGGWRSQRGGSCLSYGHSCWGAHGKRSGKPPASAPDWYLTRLLRRMAANAELNHPNQLNRKNDDIDAIYQMTMQDESPAANKIMVDNDDGPVELPLSRNMEAKPMLDDDLLSKMKIWQIMREAPEEK</sequence>
<accession>A0ACC2QSF6</accession>
<organism evidence="1 2">
    <name type="scientific">Mythimna loreyi</name>
    <dbReference type="NCBI Taxonomy" id="667449"/>
    <lineage>
        <taxon>Eukaryota</taxon>
        <taxon>Metazoa</taxon>
        <taxon>Ecdysozoa</taxon>
        <taxon>Arthropoda</taxon>
        <taxon>Hexapoda</taxon>
        <taxon>Insecta</taxon>
        <taxon>Pterygota</taxon>
        <taxon>Neoptera</taxon>
        <taxon>Endopterygota</taxon>
        <taxon>Lepidoptera</taxon>
        <taxon>Glossata</taxon>
        <taxon>Ditrysia</taxon>
        <taxon>Noctuoidea</taxon>
        <taxon>Noctuidae</taxon>
        <taxon>Noctuinae</taxon>
        <taxon>Hadenini</taxon>
        <taxon>Mythimna</taxon>
    </lineage>
</organism>
<comment type="caution">
    <text evidence="1">The sequence shown here is derived from an EMBL/GenBank/DDBJ whole genome shotgun (WGS) entry which is preliminary data.</text>
</comment>
<protein>
    <submittedName>
        <fullName evidence="1">Uncharacterized protein</fullName>
    </submittedName>
</protein>